<evidence type="ECO:0000313" key="2">
    <source>
        <dbReference type="EMBL" id="MFC4700202.1"/>
    </source>
</evidence>
<sequence>MGKIVAEDTATDASNDALSDIEQLRLIVFGQAKQELDQKIRLLDKRMSDELNSLQLKSDERHAALLETINENHASLLNKLDEIDGQHDSNAAALDADIKQLNAQLEMAENASRDDSLALHKRIDSEVDDLQSQLKSAINDLSEQLNAMNNNLASSKTDRKILAKLLANVATNLEIDD</sequence>
<proteinExistence type="predicted"/>
<dbReference type="EMBL" id="JBHSGU010000002">
    <property type="protein sequence ID" value="MFC4700202.1"/>
    <property type="molecule type" value="Genomic_DNA"/>
</dbReference>
<feature type="coiled-coil region" evidence="1">
    <location>
        <begin position="66"/>
        <end position="158"/>
    </location>
</feature>
<dbReference type="Proteomes" id="UP001595897">
    <property type="component" value="Unassembled WGS sequence"/>
</dbReference>
<accession>A0ABV9LUK7</accession>
<organism evidence="2 3">
    <name type="scientific">Glaciecola siphonariae</name>
    <dbReference type="NCBI Taxonomy" id="521012"/>
    <lineage>
        <taxon>Bacteria</taxon>
        <taxon>Pseudomonadati</taxon>
        <taxon>Pseudomonadota</taxon>
        <taxon>Gammaproteobacteria</taxon>
        <taxon>Alteromonadales</taxon>
        <taxon>Alteromonadaceae</taxon>
        <taxon>Glaciecola</taxon>
    </lineage>
</organism>
<protein>
    <submittedName>
        <fullName evidence="2">Uncharacterized protein</fullName>
    </submittedName>
</protein>
<evidence type="ECO:0000256" key="1">
    <source>
        <dbReference type="SAM" id="Coils"/>
    </source>
</evidence>
<gene>
    <name evidence="2" type="ORF">ACFO4O_08550</name>
</gene>
<evidence type="ECO:0000313" key="3">
    <source>
        <dbReference type="Proteomes" id="UP001595897"/>
    </source>
</evidence>
<keyword evidence="3" id="KW-1185">Reference proteome</keyword>
<keyword evidence="1" id="KW-0175">Coiled coil</keyword>
<name>A0ABV9LUK7_9ALTE</name>
<comment type="caution">
    <text evidence="2">The sequence shown here is derived from an EMBL/GenBank/DDBJ whole genome shotgun (WGS) entry which is preliminary data.</text>
</comment>
<reference evidence="3" key="1">
    <citation type="journal article" date="2019" name="Int. J. Syst. Evol. Microbiol.">
        <title>The Global Catalogue of Microorganisms (GCM) 10K type strain sequencing project: providing services to taxonomists for standard genome sequencing and annotation.</title>
        <authorList>
            <consortium name="The Broad Institute Genomics Platform"/>
            <consortium name="The Broad Institute Genome Sequencing Center for Infectious Disease"/>
            <person name="Wu L."/>
            <person name="Ma J."/>
        </authorList>
    </citation>
    <scope>NUCLEOTIDE SEQUENCE [LARGE SCALE GENOMIC DNA]</scope>
    <source>
        <strain evidence="3">KACC 12507</strain>
    </source>
</reference>
<dbReference type="RefSeq" id="WP_382407417.1">
    <property type="nucleotide sequence ID" value="NZ_JBHSGU010000002.1"/>
</dbReference>